<evidence type="ECO:0000313" key="2">
    <source>
        <dbReference type="EMBL" id="AAD23372.1"/>
    </source>
</evidence>
<feature type="region of interest" description="Disordered" evidence="1">
    <location>
        <begin position="52"/>
        <end position="168"/>
    </location>
</feature>
<dbReference type="InterPro" id="IPR052690">
    <property type="entry name" value="Antho-RFamide"/>
</dbReference>
<dbReference type="PANTHER" id="PTHR31709">
    <property type="entry name" value="LEUCINE ZIPPER PROTEIN 4-RELATED"/>
    <property type="match status" value="1"/>
</dbReference>
<protein>
    <submittedName>
        <fullName evidence="2">Axon-associated SH3 binding-like protein 168</fullName>
    </submittedName>
</protein>
<organism evidence="2">
    <name type="scientific">Procambarus clarkii</name>
    <name type="common">Red swamp crayfish</name>
    <dbReference type="NCBI Taxonomy" id="6728"/>
    <lineage>
        <taxon>Eukaryota</taxon>
        <taxon>Metazoa</taxon>
        <taxon>Ecdysozoa</taxon>
        <taxon>Arthropoda</taxon>
        <taxon>Crustacea</taxon>
        <taxon>Multicrustacea</taxon>
        <taxon>Malacostraca</taxon>
        <taxon>Eumalacostraca</taxon>
        <taxon>Eucarida</taxon>
        <taxon>Decapoda</taxon>
        <taxon>Pleocyemata</taxon>
        <taxon>Astacidea</taxon>
        <taxon>Astacoidea</taxon>
        <taxon>Cambaridae</taxon>
        <taxon>Procambarus</taxon>
    </lineage>
</organism>
<feature type="compositionally biased region" description="Polar residues" evidence="1">
    <location>
        <begin position="155"/>
        <end position="168"/>
    </location>
</feature>
<name>Q9XYC6_PROCL</name>
<sequence>MTAQVTLAGKVYLVARDSHGCNLSPFNIFQLPLTHWTTLVTRGGLEVVCTASNTTHRPTDPATQRPSDPATQRPSDPATQRPSDPTTQRPSDPATERPNDPAAQRPSDPATQRPNDPAAQRPSDPATQRPSGPAAQRPSGEYTNKDQLRRPTCHANRSNTGSSVNLPL</sequence>
<dbReference type="OrthoDB" id="10068470at2759"/>
<feature type="compositionally biased region" description="Polar residues" evidence="1">
    <location>
        <begin position="52"/>
        <end position="90"/>
    </location>
</feature>
<accession>Q9XYC6</accession>
<reference evidence="2" key="1">
    <citation type="journal article" date="1998" name="J. Neurobiol.">
        <title>Microinjection of mRNA encoding rat synapsin Ia alters synaptic physiology in identified motoneurons of the crayfish, Procambarus clarkii.</title>
        <authorList>
            <person name="Dearborn R.E. Jr"/>
            <person name="Szaro B.G."/>
            <person name="Lnenicka G.A."/>
        </authorList>
    </citation>
    <scope>NUCLEOTIDE SEQUENCE</scope>
</reference>
<proteinExistence type="evidence at transcript level"/>
<dbReference type="PANTHER" id="PTHR31709:SF3">
    <property type="entry name" value="LEUCINE ZIPPER PROTEIN 4-RELATED"/>
    <property type="match status" value="1"/>
</dbReference>
<reference evidence="2" key="2">
    <citation type="journal article" date="1999" name="J. Neurobiol.">
        <title>Cloning and characterization of AASPs: novel axon-associated SH3 binding-like proteins.</title>
        <authorList>
            <person name="Dearborn R.E. Jr"/>
            <person name="Szaro B.G."/>
            <person name="Lnenicka G.A."/>
        </authorList>
    </citation>
    <scope>NUCLEOTIDE SEQUENCE</scope>
</reference>
<dbReference type="EMBL" id="AF091267">
    <property type="protein sequence ID" value="AAD23372.1"/>
    <property type="molecule type" value="mRNA"/>
</dbReference>
<evidence type="ECO:0000256" key="1">
    <source>
        <dbReference type="SAM" id="MobiDB-lite"/>
    </source>
</evidence>
<dbReference type="AlphaFoldDB" id="Q9XYC6"/>